<feature type="signal peptide" evidence="1">
    <location>
        <begin position="1"/>
        <end position="29"/>
    </location>
</feature>
<keyword evidence="1" id="KW-0732">Signal</keyword>
<protein>
    <recommendedName>
        <fullName evidence="4">Lipoprotein</fullName>
    </recommendedName>
</protein>
<evidence type="ECO:0008006" key="4">
    <source>
        <dbReference type="Google" id="ProtNLM"/>
    </source>
</evidence>
<gene>
    <name evidence="2" type="ORF">JCM19300_415</name>
</gene>
<organism evidence="2 3">
    <name type="scientific">Algibacter lectus</name>
    <dbReference type="NCBI Taxonomy" id="221126"/>
    <lineage>
        <taxon>Bacteria</taxon>
        <taxon>Pseudomonadati</taxon>
        <taxon>Bacteroidota</taxon>
        <taxon>Flavobacteriia</taxon>
        <taxon>Flavobacteriales</taxon>
        <taxon>Flavobacteriaceae</taxon>
        <taxon>Algibacter</taxon>
    </lineage>
</organism>
<evidence type="ECO:0000313" key="2">
    <source>
        <dbReference type="EMBL" id="GAL65117.1"/>
    </source>
</evidence>
<dbReference type="RefSeq" id="WP_042507035.1">
    <property type="nucleotide sequence ID" value="NZ_BBNQ01000036.1"/>
</dbReference>
<evidence type="ECO:0000313" key="3">
    <source>
        <dbReference type="Proteomes" id="UP000029644"/>
    </source>
</evidence>
<feature type="chain" id="PRO_5001868114" description="Lipoprotein" evidence="1">
    <location>
        <begin position="30"/>
        <end position="174"/>
    </location>
</feature>
<reference evidence="2 3" key="1">
    <citation type="journal article" date="2014" name="Genome Announc.">
        <title>Draft Genome Sequences of Marine Flavobacterium Algibacter lectus Strains SS8 and NR4.</title>
        <authorList>
            <person name="Takatani N."/>
            <person name="Nakanishi M."/>
            <person name="Meirelles P."/>
            <person name="Mino S."/>
            <person name="Suda W."/>
            <person name="Oshima K."/>
            <person name="Hattori M."/>
            <person name="Ohkuma M."/>
            <person name="Hosokawa M."/>
            <person name="Miyashita K."/>
            <person name="Thompson F.L."/>
            <person name="Niwa A."/>
            <person name="Sawabe T."/>
            <person name="Sawabe T."/>
        </authorList>
    </citation>
    <scope>NUCLEOTIDE SEQUENCE [LARGE SCALE GENOMIC DNA]</scope>
    <source>
        <strain evidence="2 3">JCM 19300</strain>
    </source>
</reference>
<evidence type="ECO:0000256" key="1">
    <source>
        <dbReference type="SAM" id="SignalP"/>
    </source>
</evidence>
<accession>A0A090WC38</accession>
<name>A0A090WC38_9FLAO</name>
<dbReference type="AlphaFoldDB" id="A0A090WC38"/>
<dbReference type="EMBL" id="BBNQ01000036">
    <property type="protein sequence ID" value="GAL65117.1"/>
    <property type="molecule type" value="Genomic_DNA"/>
</dbReference>
<dbReference type="OrthoDB" id="1449396at2"/>
<dbReference type="PROSITE" id="PS51257">
    <property type="entry name" value="PROKAR_LIPOPROTEIN"/>
    <property type="match status" value="1"/>
</dbReference>
<proteinExistence type="predicted"/>
<comment type="caution">
    <text evidence="2">The sequence shown here is derived from an EMBL/GenBank/DDBJ whole genome shotgun (WGS) entry which is preliminary data.</text>
</comment>
<sequence>MKKLNILKKSLFYLILTLLISSCSSTKLENGKVKYRNIKLTFENCCLATNISGFGKIKVYEKKLKVKIKKGKIKINPEFDNPKYTVGDIYMSLGKYVDKEKGTWKTFNRSKKKVLDLTINSFNNSIDLSGMIFEIPYTYNSELENSWIIITTTNETRKGTNYSHSTDKKQIFEK</sequence>
<dbReference type="Proteomes" id="UP000029644">
    <property type="component" value="Unassembled WGS sequence"/>
</dbReference>